<evidence type="ECO:0000256" key="1">
    <source>
        <dbReference type="SAM" id="Phobius"/>
    </source>
</evidence>
<sequence>MSDADDRPSTRSHGAALPFAVLVAAVVLVSINLRPGASSVGPVLEEVRDGLGMSAGVAGAMTGLPGLCFGIVGALSVAFARRIGTTAGIAIGLAVAAAGLLLRVAADSEPLFLVLTVVGLSGMAVGNVLVPAWVKAHGHAVALMTVYGTGLVVGGTIGSLLTAPVSEATGSWRAGLGLWGVLVAVALPLWGWLAVRERRSPAEREVSGEAPAGRVVHSPTAIALTVLFGVQSMHAYVQFGWLPTVYRDAGLSSSTAGALQALLSSVGILGALVMPTIIARGRGLRPITVSFGVALATGYAGLVVAPATVPWLWAIILGYSGLAFPTAIALITARTRHPAVTAQLSGFVQPVGYALAAIGPFAVGLVHEATEGWTLVLVLLALTSVPLTLAALRVARPTYVDDELERVR</sequence>
<dbReference type="Pfam" id="PF07690">
    <property type="entry name" value="MFS_1"/>
    <property type="match status" value="1"/>
</dbReference>
<feature type="transmembrane region" description="Helical" evidence="1">
    <location>
        <begin position="311"/>
        <end position="332"/>
    </location>
</feature>
<feature type="transmembrane region" description="Helical" evidence="1">
    <location>
        <begin position="141"/>
        <end position="164"/>
    </location>
</feature>
<gene>
    <name evidence="2" type="ORF">L2K70_03770</name>
</gene>
<keyword evidence="1" id="KW-0812">Transmembrane</keyword>
<feature type="transmembrane region" description="Helical" evidence="1">
    <location>
        <begin position="112"/>
        <end position="134"/>
    </location>
</feature>
<keyword evidence="1" id="KW-1133">Transmembrane helix</keyword>
<keyword evidence="3" id="KW-1185">Reference proteome</keyword>
<dbReference type="Gene3D" id="1.20.1250.20">
    <property type="entry name" value="MFS general substrate transporter like domains"/>
    <property type="match status" value="1"/>
</dbReference>
<feature type="transmembrane region" description="Helical" evidence="1">
    <location>
        <begin position="12"/>
        <end position="33"/>
    </location>
</feature>
<feature type="transmembrane region" description="Helical" evidence="1">
    <location>
        <begin position="53"/>
        <end position="80"/>
    </location>
</feature>
<protein>
    <submittedName>
        <fullName evidence="2">MFS transporter</fullName>
    </submittedName>
</protein>
<feature type="transmembrane region" description="Helical" evidence="1">
    <location>
        <begin position="286"/>
        <end position="305"/>
    </location>
</feature>
<evidence type="ECO:0000313" key="2">
    <source>
        <dbReference type="EMBL" id="MCF6376712.1"/>
    </source>
</evidence>
<name>A0ABS9H636_9ACTN</name>
<feature type="transmembrane region" description="Helical" evidence="1">
    <location>
        <begin position="176"/>
        <end position="195"/>
    </location>
</feature>
<accession>A0ABS9H636</accession>
<dbReference type="SUPFAM" id="SSF103473">
    <property type="entry name" value="MFS general substrate transporter"/>
    <property type="match status" value="1"/>
</dbReference>
<feature type="transmembrane region" description="Helical" evidence="1">
    <location>
        <begin position="257"/>
        <end position="279"/>
    </location>
</feature>
<dbReference type="Proteomes" id="UP001201161">
    <property type="component" value="Unassembled WGS sequence"/>
</dbReference>
<dbReference type="InterPro" id="IPR036259">
    <property type="entry name" value="MFS_trans_sf"/>
</dbReference>
<feature type="transmembrane region" description="Helical" evidence="1">
    <location>
        <begin position="372"/>
        <end position="392"/>
    </location>
</feature>
<dbReference type="RefSeq" id="WP_236399195.1">
    <property type="nucleotide sequence ID" value="NZ_JAKJHZ010000003.1"/>
</dbReference>
<keyword evidence="1" id="KW-0472">Membrane</keyword>
<dbReference type="PANTHER" id="PTHR23523:SF2">
    <property type="entry name" value="2-NITROIMIDAZOLE TRANSPORTER"/>
    <property type="match status" value="1"/>
</dbReference>
<reference evidence="2 3" key="1">
    <citation type="submission" date="2022-01" db="EMBL/GenBank/DDBJ databases">
        <title>Nocardioides sp. nov., an actinomycete isolated from mining soil.</title>
        <authorList>
            <person name="Liu L."/>
        </authorList>
    </citation>
    <scope>NUCLEOTIDE SEQUENCE [LARGE SCALE GENOMIC DNA]</scope>
    <source>
        <strain evidence="2 3">KLBMP 9356</strain>
    </source>
</reference>
<feature type="transmembrane region" description="Helical" evidence="1">
    <location>
        <begin position="215"/>
        <end position="237"/>
    </location>
</feature>
<dbReference type="InterPro" id="IPR011701">
    <property type="entry name" value="MFS"/>
</dbReference>
<dbReference type="EMBL" id="JAKJHZ010000003">
    <property type="protein sequence ID" value="MCF6376712.1"/>
    <property type="molecule type" value="Genomic_DNA"/>
</dbReference>
<evidence type="ECO:0000313" key="3">
    <source>
        <dbReference type="Proteomes" id="UP001201161"/>
    </source>
</evidence>
<dbReference type="PANTHER" id="PTHR23523">
    <property type="match status" value="1"/>
</dbReference>
<feature type="transmembrane region" description="Helical" evidence="1">
    <location>
        <begin position="87"/>
        <end position="106"/>
    </location>
</feature>
<dbReference type="InterPro" id="IPR052524">
    <property type="entry name" value="MFS_Cyanate_Porter"/>
</dbReference>
<feature type="transmembrane region" description="Helical" evidence="1">
    <location>
        <begin position="344"/>
        <end position="366"/>
    </location>
</feature>
<organism evidence="2 3">
    <name type="scientific">Nocardioides potassii</name>
    <dbReference type="NCBI Taxonomy" id="2911371"/>
    <lineage>
        <taxon>Bacteria</taxon>
        <taxon>Bacillati</taxon>
        <taxon>Actinomycetota</taxon>
        <taxon>Actinomycetes</taxon>
        <taxon>Propionibacteriales</taxon>
        <taxon>Nocardioidaceae</taxon>
        <taxon>Nocardioides</taxon>
    </lineage>
</organism>
<comment type="caution">
    <text evidence="2">The sequence shown here is derived from an EMBL/GenBank/DDBJ whole genome shotgun (WGS) entry which is preliminary data.</text>
</comment>
<proteinExistence type="predicted"/>